<dbReference type="Proteomes" id="UP000248987">
    <property type="component" value="Unassembled WGS sequence"/>
</dbReference>
<dbReference type="AlphaFoldDB" id="A0A327SH78"/>
<evidence type="ECO:0000313" key="2">
    <source>
        <dbReference type="EMBL" id="RAJ25107.1"/>
    </source>
</evidence>
<organism evidence="2 3">
    <name type="scientific">Gelidibacter algens</name>
    <dbReference type="NCBI Taxonomy" id="49280"/>
    <lineage>
        <taxon>Bacteria</taxon>
        <taxon>Pseudomonadati</taxon>
        <taxon>Bacteroidota</taxon>
        <taxon>Flavobacteriia</taxon>
        <taxon>Flavobacteriales</taxon>
        <taxon>Flavobacteriaceae</taxon>
        <taxon>Gelidibacter</taxon>
    </lineage>
</organism>
<gene>
    <name evidence="2" type="ORF">LX77_01408</name>
</gene>
<evidence type="ECO:0000259" key="1">
    <source>
        <dbReference type="Pfam" id="PF13568"/>
    </source>
</evidence>
<keyword evidence="3" id="KW-1185">Reference proteome</keyword>
<dbReference type="EMBL" id="QLLQ01000004">
    <property type="protein sequence ID" value="RAJ25107.1"/>
    <property type="molecule type" value="Genomic_DNA"/>
</dbReference>
<dbReference type="Pfam" id="PF13568">
    <property type="entry name" value="OMP_b-brl_2"/>
    <property type="match status" value="1"/>
</dbReference>
<evidence type="ECO:0000313" key="3">
    <source>
        <dbReference type="Proteomes" id="UP000248987"/>
    </source>
</evidence>
<dbReference type="InterPro" id="IPR025665">
    <property type="entry name" value="Beta-barrel_OMP_2"/>
</dbReference>
<protein>
    <submittedName>
        <fullName evidence="2">Outer membrane protein with beta-barrel domain</fullName>
    </submittedName>
</protein>
<name>A0A327SH78_9FLAO</name>
<reference evidence="2 3" key="1">
    <citation type="submission" date="2018-06" db="EMBL/GenBank/DDBJ databases">
        <title>Genomic Encyclopedia of Archaeal and Bacterial Type Strains, Phase II (KMG-II): from individual species to whole genera.</title>
        <authorList>
            <person name="Goeker M."/>
        </authorList>
    </citation>
    <scope>NUCLEOTIDE SEQUENCE [LARGE SCALE GENOMIC DNA]</scope>
    <source>
        <strain evidence="2 3">DSM 12408</strain>
    </source>
</reference>
<comment type="caution">
    <text evidence="2">The sequence shown here is derived from an EMBL/GenBank/DDBJ whole genome shotgun (WGS) entry which is preliminary data.</text>
</comment>
<accession>A0A327SH78</accession>
<feature type="domain" description="Outer membrane protein beta-barrel" evidence="1">
    <location>
        <begin position="48"/>
        <end position="199"/>
    </location>
</feature>
<proteinExistence type="predicted"/>
<sequence>MKLGLILFIICLNSRTFGQIMEENTFVKIENHHSTTSYLDALINVVGTNFNYGESNNELSDYKQPLLGLQVGASFQAGITPSFSIVSEMYLLMKGGGLKPENPMTTDKSNIRIYSLELPLLARFHLGQFHFNIGPSIAYNLYGSQKIAGSTSGLSFGNSNNDFQRWETGVQIGGGYTFNTKRKRLNFDIRYNYGITDISNGNNIYNRSLIVSLHSSKPWKKNSFNRDKKE</sequence>